<protein>
    <recommendedName>
        <fullName evidence="10">Putative proline/betaine transporter</fullName>
    </recommendedName>
</protein>
<dbReference type="GO" id="GO:0015293">
    <property type="term" value="F:symporter activity"/>
    <property type="evidence" value="ECO:0007669"/>
    <property type="project" value="UniProtKB-KW"/>
</dbReference>
<evidence type="ECO:0000256" key="4">
    <source>
        <dbReference type="ARBA" id="ARBA00022475"/>
    </source>
</evidence>
<feature type="transmembrane region" description="Helical" evidence="11">
    <location>
        <begin position="90"/>
        <end position="111"/>
    </location>
</feature>
<dbReference type="FunFam" id="1.20.1250.20:FF:000001">
    <property type="entry name" value="Dicarboxylate MFS transporter"/>
    <property type="match status" value="1"/>
</dbReference>
<dbReference type="PANTHER" id="PTHR43045:SF1">
    <property type="entry name" value="SHIKIMATE TRANSPORTER"/>
    <property type="match status" value="1"/>
</dbReference>
<evidence type="ECO:0000256" key="2">
    <source>
        <dbReference type="ARBA" id="ARBA00008240"/>
    </source>
</evidence>
<feature type="transmembrane region" description="Helical" evidence="11">
    <location>
        <begin position="155"/>
        <end position="177"/>
    </location>
</feature>
<organism evidence="13 14">
    <name type="scientific">Candidatus Nesterenkonia stercoripullorum</name>
    <dbReference type="NCBI Taxonomy" id="2838701"/>
    <lineage>
        <taxon>Bacteria</taxon>
        <taxon>Bacillati</taxon>
        <taxon>Actinomycetota</taxon>
        <taxon>Actinomycetes</taxon>
        <taxon>Micrococcales</taxon>
        <taxon>Micrococcaceae</taxon>
        <taxon>Nesterenkonia</taxon>
    </lineage>
</organism>
<keyword evidence="4" id="KW-1003">Cell membrane</keyword>
<evidence type="ECO:0000256" key="5">
    <source>
        <dbReference type="ARBA" id="ARBA00022692"/>
    </source>
</evidence>
<sequence length="451" mass="48556">MPATHSVAGKPATNRRVLIGSLSGSAIEWFDFFLYATAAAIIFDRYFFPTQDPLVSLMLSYISLSLTFFIRPFGGIVFSHIGDRIGRKKTLVITLSLMGGATVAIGLLPTYAQVGVLAPILLILCRIVQGLAIGGEWGGALLLAYEYAPEHRRGFFGSVPQMGITIGMLMSTVAFSLVSMLPDEQFEAWGWRLPFIASIVLVFVGLWIRSGLADTPAFREAKASGTIAKLPIKDTLRDHWRSVLVAIGAKIIETAPFYIFATFVVSYATGVLDFEQSVVLNAVSAGALISTIAIPVMGSISDRLGRPAVFMVGTVLIAAFAAPFFLLLGLQLDWAVYAAVIIGLGVVWPPVTATLGTLMSEIFSTRVRYTGVTLGYQIGAALAGGTAPLIATWLLSRYDNAWGPIAIYLAVLATISLVAVLFARPVVRGEAERLRRREEAEARSNVTEEAQ</sequence>
<keyword evidence="5 11" id="KW-0812">Transmembrane</keyword>
<dbReference type="Pfam" id="PF07690">
    <property type="entry name" value="MFS_1"/>
    <property type="match status" value="1"/>
</dbReference>
<evidence type="ECO:0000313" key="13">
    <source>
        <dbReference type="EMBL" id="HIW98655.1"/>
    </source>
</evidence>
<feature type="transmembrane region" description="Helical" evidence="11">
    <location>
        <begin position="278"/>
        <end position="296"/>
    </location>
</feature>
<keyword evidence="7 11" id="KW-1133">Transmembrane helix</keyword>
<keyword evidence="8 11" id="KW-0472">Membrane</keyword>
<feature type="transmembrane region" description="Helical" evidence="11">
    <location>
        <begin position="189"/>
        <end position="208"/>
    </location>
</feature>
<dbReference type="InterPro" id="IPR011701">
    <property type="entry name" value="MFS"/>
</dbReference>
<feature type="transmembrane region" description="Helical" evidence="11">
    <location>
        <begin position="29"/>
        <end position="48"/>
    </location>
</feature>
<evidence type="ECO:0000256" key="7">
    <source>
        <dbReference type="ARBA" id="ARBA00022989"/>
    </source>
</evidence>
<name>A0A9D1S0S3_9MICC</name>
<evidence type="ECO:0000313" key="14">
    <source>
        <dbReference type="Proteomes" id="UP000824151"/>
    </source>
</evidence>
<dbReference type="GO" id="GO:0005886">
    <property type="term" value="C:plasma membrane"/>
    <property type="evidence" value="ECO:0007669"/>
    <property type="project" value="UniProtKB-SubCell"/>
</dbReference>
<feature type="transmembrane region" description="Helical" evidence="11">
    <location>
        <begin position="243"/>
        <end position="266"/>
    </location>
</feature>
<keyword evidence="3" id="KW-0813">Transport</keyword>
<dbReference type="Proteomes" id="UP000824151">
    <property type="component" value="Unassembled WGS sequence"/>
</dbReference>
<evidence type="ECO:0000256" key="6">
    <source>
        <dbReference type="ARBA" id="ARBA00022847"/>
    </source>
</evidence>
<evidence type="ECO:0000256" key="1">
    <source>
        <dbReference type="ARBA" id="ARBA00004651"/>
    </source>
</evidence>
<keyword evidence="6" id="KW-0769">Symport</keyword>
<evidence type="ECO:0000256" key="11">
    <source>
        <dbReference type="SAM" id="Phobius"/>
    </source>
</evidence>
<feature type="transmembrane region" description="Helical" evidence="11">
    <location>
        <begin position="334"/>
        <end position="359"/>
    </location>
</feature>
<dbReference type="InterPro" id="IPR036259">
    <property type="entry name" value="MFS_trans_sf"/>
</dbReference>
<comment type="subcellular location">
    <subcellularLocation>
        <location evidence="1">Cell membrane</location>
        <topology evidence="1">Multi-pass membrane protein</topology>
    </subcellularLocation>
</comment>
<dbReference type="Gene3D" id="1.20.1250.20">
    <property type="entry name" value="MFS general substrate transporter like domains"/>
    <property type="match status" value="2"/>
</dbReference>
<dbReference type="InterPro" id="IPR005829">
    <property type="entry name" value="Sugar_transporter_CS"/>
</dbReference>
<reference evidence="13" key="2">
    <citation type="submission" date="2021-04" db="EMBL/GenBank/DDBJ databases">
        <authorList>
            <person name="Gilroy R."/>
        </authorList>
    </citation>
    <scope>NUCLEOTIDE SEQUENCE</scope>
    <source>
        <strain evidence="13">ChiHejej3B27-3195</strain>
    </source>
</reference>
<dbReference type="InterPro" id="IPR020846">
    <property type="entry name" value="MFS_dom"/>
</dbReference>
<feature type="transmembrane region" description="Helical" evidence="11">
    <location>
        <begin position="54"/>
        <end position="78"/>
    </location>
</feature>
<dbReference type="PANTHER" id="PTHR43045">
    <property type="entry name" value="SHIKIMATE TRANSPORTER"/>
    <property type="match status" value="1"/>
</dbReference>
<feature type="transmembrane region" description="Helical" evidence="11">
    <location>
        <begin position="371"/>
        <end position="395"/>
    </location>
</feature>
<dbReference type="PROSITE" id="PS50850">
    <property type="entry name" value="MFS"/>
    <property type="match status" value="1"/>
</dbReference>
<comment type="caution">
    <text evidence="13">The sequence shown here is derived from an EMBL/GenBank/DDBJ whole genome shotgun (WGS) entry which is preliminary data.</text>
</comment>
<evidence type="ECO:0000256" key="8">
    <source>
        <dbReference type="ARBA" id="ARBA00023136"/>
    </source>
</evidence>
<evidence type="ECO:0000256" key="3">
    <source>
        <dbReference type="ARBA" id="ARBA00022448"/>
    </source>
</evidence>
<dbReference type="EMBL" id="DXGD01000029">
    <property type="protein sequence ID" value="HIW98655.1"/>
    <property type="molecule type" value="Genomic_DNA"/>
</dbReference>
<dbReference type="AlphaFoldDB" id="A0A9D1S0S3"/>
<feature type="transmembrane region" description="Helical" evidence="11">
    <location>
        <begin position="117"/>
        <end position="143"/>
    </location>
</feature>
<dbReference type="PROSITE" id="PS00217">
    <property type="entry name" value="SUGAR_TRANSPORT_2"/>
    <property type="match status" value="1"/>
</dbReference>
<evidence type="ECO:0000259" key="12">
    <source>
        <dbReference type="PROSITE" id="PS50850"/>
    </source>
</evidence>
<evidence type="ECO:0000256" key="10">
    <source>
        <dbReference type="ARBA" id="ARBA00039918"/>
    </source>
</evidence>
<dbReference type="SUPFAM" id="SSF103473">
    <property type="entry name" value="MFS general substrate transporter"/>
    <property type="match status" value="1"/>
</dbReference>
<feature type="transmembrane region" description="Helical" evidence="11">
    <location>
        <begin position="308"/>
        <end position="328"/>
    </location>
</feature>
<feature type="transmembrane region" description="Helical" evidence="11">
    <location>
        <begin position="401"/>
        <end position="427"/>
    </location>
</feature>
<reference evidence="13" key="1">
    <citation type="journal article" date="2021" name="PeerJ">
        <title>Extensive microbial diversity within the chicken gut microbiome revealed by metagenomics and culture.</title>
        <authorList>
            <person name="Gilroy R."/>
            <person name="Ravi A."/>
            <person name="Getino M."/>
            <person name="Pursley I."/>
            <person name="Horton D.L."/>
            <person name="Alikhan N.F."/>
            <person name="Baker D."/>
            <person name="Gharbi K."/>
            <person name="Hall N."/>
            <person name="Watson M."/>
            <person name="Adriaenssens E.M."/>
            <person name="Foster-Nyarko E."/>
            <person name="Jarju S."/>
            <person name="Secka A."/>
            <person name="Antonio M."/>
            <person name="Oren A."/>
            <person name="Chaudhuri R.R."/>
            <person name="La Ragione R."/>
            <person name="Hildebrand F."/>
            <person name="Pallen M.J."/>
        </authorList>
    </citation>
    <scope>NUCLEOTIDE SEQUENCE</scope>
    <source>
        <strain evidence="13">ChiHejej3B27-3195</strain>
    </source>
</reference>
<gene>
    <name evidence="13" type="ORF">H9871_00770</name>
</gene>
<dbReference type="CDD" id="cd17369">
    <property type="entry name" value="MFS_ShiA_like"/>
    <property type="match status" value="1"/>
</dbReference>
<proteinExistence type="inferred from homology"/>
<comment type="similarity">
    <text evidence="2">Belongs to the major facilitator superfamily. Metabolite:H+ Symporter (MHS) family (TC 2.A.1.6) family.</text>
</comment>
<comment type="function">
    <text evidence="9">May be a proton symporter involved in the uptake of osmolytes such as proline and glycine betaine.</text>
</comment>
<feature type="domain" description="Major facilitator superfamily (MFS) profile" evidence="12">
    <location>
        <begin position="17"/>
        <end position="428"/>
    </location>
</feature>
<evidence type="ECO:0000256" key="9">
    <source>
        <dbReference type="ARBA" id="ARBA00037295"/>
    </source>
</evidence>
<accession>A0A9D1S0S3</accession>